<dbReference type="Gramene" id="Psat05G0065300-T1">
    <property type="protein sequence ID" value="KAI5403149.1"/>
    <property type="gene ID" value="KIW84_050653"/>
</dbReference>
<comment type="function">
    <text evidence="7">Controls stomatal patterning.</text>
</comment>
<keyword evidence="6" id="KW-1015">Disulfide bond</keyword>
<dbReference type="GO" id="GO:0005576">
    <property type="term" value="C:extracellular region"/>
    <property type="evidence" value="ECO:0007669"/>
    <property type="project" value="UniProtKB-SubCell"/>
</dbReference>
<evidence type="ECO:0000256" key="4">
    <source>
        <dbReference type="ARBA" id="ARBA00022525"/>
    </source>
</evidence>
<keyword evidence="4 7" id="KW-0964">Secreted</keyword>
<accession>A0A9D5ACD7</accession>
<evidence type="ECO:0000256" key="2">
    <source>
        <dbReference type="ARBA" id="ARBA00008127"/>
    </source>
</evidence>
<reference evidence="9 10" key="1">
    <citation type="journal article" date="2022" name="Nat. Genet.">
        <title>Improved pea reference genome and pan-genome highlight genomic features and evolutionary characteristics.</title>
        <authorList>
            <person name="Yang T."/>
            <person name="Liu R."/>
            <person name="Luo Y."/>
            <person name="Hu S."/>
            <person name="Wang D."/>
            <person name="Wang C."/>
            <person name="Pandey M.K."/>
            <person name="Ge S."/>
            <person name="Xu Q."/>
            <person name="Li N."/>
            <person name="Li G."/>
            <person name="Huang Y."/>
            <person name="Saxena R.K."/>
            <person name="Ji Y."/>
            <person name="Li M."/>
            <person name="Yan X."/>
            <person name="He Y."/>
            <person name="Liu Y."/>
            <person name="Wang X."/>
            <person name="Xiang C."/>
            <person name="Varshney R.K."/>
            <person name="Ding H."/>
            <person name="Gao S."/>
            <person name="Zong X."/>
        </authorList>
    </citation>
    <scope>NUCLEOTIDE SEQUENCE [LARGE SCALE GENOMIC DNA]</scope>
    <source>
        <strain evidence="9 10">cv. Zhongwan 6</strain>
    </source>
</reference>
<name>A0A9D5ACD7_PEA</name>
<evidence type="ECO:0000256" key="6">
    <source>
        <dbReference type="ARBA" id="ARBA00023157"/>
    </source>
</evidence>
<evidence type="ECO:0000313" key="9">
    <source>
        <dbReference type="EMBL" id="KAI5403149.1"/>
    </source>
</evidence>
<feature type="transmembrane region" description="Helical" evidence="8">
    <location>
        <begin position="67"/>
        <end position="88"/>
    </location>
</feature>
<comment type="similarity">
    <text evidence="2 7">Belongs to the plant cysteine rich small secretory peptide family. Epidermal patterning factor subfamily.</text>
</comment>
<organism evidence="9 10">
    <name type="scientific">Pisum sativum</name>
    <name type="common">Garden pea</name>
    <name type="synonym">Lathyrus oleraceus</name>
    <dbReference type="NCBI Taxonomy" id="3888"/>
    <lineage>
        <taxon>Eukaryota</taxon>
        <taxon>Viridiplantae</taxon>
        <taxon>Streptophyta</taxon>
        <taxon>Embryophyta</taxon>
        <taxon>Tracheophyta</taxon>
        <taxon>Spermatophyta</taxon>
        <taxon>Magnoliopsida</taxon>
        <taxon>eudicotyledons</taxon>
        <taxon>Gunneridae</taxon>
        <taxon>Pentapetalae</taxon>
        <taxon>rosids</taxon>
        <taxon>fabids</taxon>
        <taxon>Fabales</taxon>
        <taxon>Fabaceae</taxon>
        <taxon>Papilionoideae</taxon>
        <taxon>50 kb inversion clade</taxon>
        <taxon>NPAAA clade</taxon>
        <taxon>Hologalegina</taxon>
        <taxon>IRL clade</taxon>
        <taxon>Fabeae</taxon>
        <taxon>Lathyrus</taxon>
    </lineage>
</organism>
<dbReference type="PANTHER" id="PTHR33109:SF95">
    <property type="entry name" value="EPIDERMAL PATTERNING FACTOR-LIKE PROTEIN"/>
    <property type="match status" value="1"/>
</dbReference>
<dbReference type="GO" id="GO:0010052">
    <property type="term" value="P:guard cell differentiation"/>
    <property type="evidence" value="ECO:0007669"/>
    <property type="project" value="UniProtKB-UniRule"/>
</dbReference>
<dbReference type="AlphaFoldDB" id="A0A9D5ACD7"/>
<keyword evidence="8" id="KW-0472">Membrane</keyword>
<proteinExistence type="inferred from homology"/>
<comment type="caution">
    <text evidence="9">The sequence shown here is derived from an EMBL/GenBank/DDBJ whole genome shotgun (WGS) entry which is preliminary data.</text>
</comment>
<dbReference type="Proteomes" id="UP001058974">
    <property type="component" value="Chromosome 5"/>
</dbReference>
<evidence type="ECO:0000313" key="10">
    <source>
        <dbReference type="Proteomes" id="UP001058974"/>
    </source>
</evidence>
<protein>
    <recommendedName>
        <fullName evidence="7">Epidermal patterning factor-like protein</fullName>
    </recommendedName>
</protein>
<keyword evidence="10" id="KW-1185">Reference proteome</keyword>
<keyword evidence="8" id="KW-1133">Transmembrane helix</keyword>
<keyword evidence="3 7" id="KW-0217">Developmental protein</keyword>
<evidence type="ECO:0000256" key="5">
    <source>
        <dbReference type="ARBA" id="ARBA00022729"/>
    </source>
</evidence>
<comment type="subcellular location">
    <subcellularLocation>
        <location evidence="1 7">Secreted</location>
    </subcellularLocation>
</comment>
<feature type="non-terminal residue" evidence="9">
    <location>
        <position position="184"/>
    </location>
</feature>
<dbReference type="PANTHER" id="PTHR33109">
    <property type="entry name" value="EPIDERMAL PATTERNING FACTOR-LIKE PROTEIN 4"/>
    <property type="match status" value="1"/>
</dbReference>
<dbReference type="InterPro" id="IPR039455">
    <property type="entry name" value="EPFL"/>
</dbReference>
<evidence type="ECO:0000256" key="7">
    <source>
        <dbReference type="RuleBase" id="RU367102"/>
    </source>
</evidence>
<evidence type="ECO:0000256" key="1">
    <source>
        <dbReference type="ARBA" id="ARBA00004613"/>
    </source>
</evidence>
<keyword evidence="8" id="KW-0812">Transmembrane</keyword>
<keyword evidence="5" id="KW-0732">Signal</keyword>
<dbReference type="EMBL" id="JAMSHJ010000005">
    <property type="protein sequence ID" value="KAI5403149.1"/>
    <property type="molecule type" value="Genomic_DNA"/>
</dbReference>
<gene>
    <name evidence="9" type="ORF">KIW84_050653</name>
</gene>
<sequence>CFISTISHLFLSHQLFFNIYIYLHSKPYINCSFLLLLLLLYFTHIPEKMSITSKMSLHSSHKYSQRIIFICLILFASSSFFTPSIFMAQGRTISNLNEVAKNGVEEHESVIVEKVQIGSKPPKCEKRCKSCVECEAVQVPIVPSKVQNHRSHYYSAAYSSRGDGLSNYKPISWKCKCGDNFFNP</sequence>
<evidence type="ECO:0000256" key="3">
    <source>
        <dbReference type="ARBA" id="ARBA00022473"/>
    </source>
</evidence>
<dbReference type="Pfam" id="PF17181">
    <property type="entry name" value="EPF"/>
    <property type="match status" value="1"/>
</dbReference>
<feature type="transmembrane region" description="Helical" evidence="8">
    <location>
        <begin position="27"/>
        <end position="46"/>
    </location>
</feature>
<evidence type="ECO:0000256" key="8">
    <source>
        <dbReference type="SAM" id="Phobius"/>
    </source>
</evidence>